<dbReference type="PROSITE" id="PS50041">
    <property type="entry name" value="C_TYPE_LECTIN_2"/>
    <property type="match status" value="1"/>
</dbReference>
<proteinExistence type="predicted"/>
<reference evidence="4 5" key="1">
    <citation type="submission" date="2019-12" db="EMBL/GenBank/DDBJ databases">
        <title>Chromosome-level assembly of the Caenorhabditis remanei genome.</title>
        <authorList>
            <person name="Teterina A.A."/>
            <person name="Willis J.H."/>
            <person name="Phillips P.C."/>
        </authorList>
    </citation>
    <scope>NUCLEOTIDE SEQUENCE [LARGE SCALE GENOMIC DNA]</scope>
    <source>
        <strain evidence="4 5">PX506</strain>
        <tissue evidence="4">Whole organism</tissue>
    </source>
</reference>
<dbReference type="InterPro" id="IPR016187">
    <property type="entry name" value="CTDL_fold"/>
</dbReference>
<dbReference type="InterPro" id="IPR001304">
    <property type="entry name" value="C-type_lectin-like"/>
</dbReference>
<sequence>MRKLILYLALFGIASAIVVSGGGGGRGGRRRGGRQFSSSSSVSSHSSSHSSSEEHGGHRPPGRPPGRRSTQPPTPECDSGWLRFVRPNGVWCVLVGNSGVVNGYMSQPDAEVVCSRYGATLTGFQNSEERMKVADEALKQLAPLNQQIAGLWIGATNNPGCRVASCGPFATFRWTDGHTTGTDGFSWSRDEPDGNNWPGPTACIQQIIMTPNYVTGPNDYASWMTYFRHGAFDKFQCGSPALPVTRMYACGKPGVSR</sequence>
<feature type="region of interest" description="Disordered" evidence="1">
    <location>
        <begin position="21"/>
        <end position="78"/>
    </location>
</feature>
<feature type="signal peptide" evidence="2">
    <location>
        <begin position="1"/>
        <end position="16"/>
    </location>
</feature>
<dbReference type="SMART" id="SM00034">
    <property type="entry name" value="CLECT"/>
    <property type="match status" value="1"/>
</dbReference>
<evidence type="ECO:0000256" key="2">
    <source>
        <dbReference type="SAM" id="SignalP"/>
    </source>
</evidence>
<comment type="caution">
    <text evidence="4">The sequence shown here is derived from an EMBL/GenBank/DDBJ whole genome shotgun (WGS) entry which is preliminary data.</text>
</comment>
<keyword evidence="2" id="KW-0732">Signal</keyword>
<dbReference type="CTD" id="9801859"/>
<gene>
    <name evidence="4" type="ORF">GCK72_019724</name>
</gene>
<evidence type="ECO:0000313" key="4">
    <source>
        <dbReference type="EMBL" id="KAF1753168.1"/>
    </source>
</evidence>
<dbReference type="AlphaFoldDB" id="A0A6A5GDE0"/>
<evidence type="ECO:0000313" key="5">
    <source>
        <dbReference type="Proteomes" id="UP000483820"/>
    </source>
</evidence>
<dbReference type="KEGG" id="crq:GCK72_019724"/>
<dbReference type="EMBL" id="WUAV01000005">
    <property type="protein sequence ID" value="KAF1753168.1"/>
    <property type="molecule type" value="Genomic_DNA"/>
</dbReference>
<dbReference type="Gene3D" id="3.10.100.10">
    <property type="entry name" value="Mannose-Binding Protein A, subunit A"/>
    <property type="match status" value="1"/>
</dbReference>
<dbReference type="SUPFAM" id="SSF56436">
    <property type="entry name" value="C-type lectin-like"/>
    <property type="match status" value="1"/>
</dbReference>
<evidence type="ECO:0000259" key="3">
    <source>
        <dbReference type="PROSITE" id="PS50041"/>
    </source>
</evidence>
<dbReference type="RefSeq" id="XP_003098595.2">
    <property type="nucleotide sequence ID" value="XM_003098547.2"/>
</dbReference>
<feature type="chain" id="PRO_5025489055" description="C-type lectin domain-containing protein" evidence="2">
    <location>
        <begin position="17"/>
        <end position="257"/>
    </location>
</feature>
<feature type="domain" description="C-type lectin" evidence="3">
    <location>
        <begin position="88"/>
        <end position="204"/>
    </location>
</feature>
<accession>A0A6A5GDE0</accession>
<dbReference type="CDD" id="cd00037">
    <property type="entry name" value="CLECT"/>
    <property type="match status" value="1"/>
</dbReference>
<dbReference type="Proteomes" id="UP000483820">
    <property type="component" value="Chromosome V"/>
</dbReference>
<organism evidence="4 5">
    <name type="scientific">Caenorhabditis remanei</name>
    <name type="common">Caenorhabditis vulgaris</name>
    <dbReference type="NCBI Taxonomy" id="31234"/>
    <lineage>
        <taxon>Eukaryota</taxon>
        <taxon>Metazoa</taxon>
        <taxon>Ecdysozoa</taxon>
        <taxon>Nematoda</taxon>
        <taxon>Chromadorea</taxon>
        <taxon>Rhabditida</taxon>
        <taxon>Rhabditina</taxon>
        <taxon>Rhabditomorpha</taxon>
        <taxon>Rhabditoidea</taxon>
        <taxon>Rhabditidae</taxon>
        <taxon>Peloderinae</taxon>
        <taxon>Caenorhabditis</taxon>
    </lineage>
</organism>
<evidence type="ECO:0000256" key="1">
    <source>
        <dbReference type="SAM" id="MobiDB-lite"/>
    </source>
</evidence>
<dbReference type="GeneID" id="9801859"/>
<protein>
    <recommendedName>
        <fullName evidence="3">C-type lectin domain-containing protein</fullName>
    </recommendedName>
</protein>
<dbReference type="PANTHER" id="PTHR47517">
    <property type="entry name" value="C-TYPE LECTIN-RELATED"/>
    <property type="match status" value="1"/>
</dbReference>
<name>A0A6A5GDE0_CAERE</name>
<feature type="compositionally biased region" description="Low complexity" evidence="1">
    <location>
        <begin position="34"/>
        <end position="50"/>
    </location>
</feature>
<dbReference type="InterPro" id="IPR016186">
    <property type="entry name" value="C-type_lectin-like/link_sf"/>
</dbReference>